<organism evidence="2">
    <name type="scientific">Lepeophtheirus salmonis</name>
    <name type="common">Salmon louse</name>
    <name type="synonym">Caligus salmonis</name>
    <dbReference type="NCBI Taxonomy" id="72036"/>
    <lineage>
        <taxon>Eukaryota</taxon>
        <taxon>Metazoa</taxon>
        <taxon>Ecdysozoa</taxon>
        <taxon>Arthropoda</taxon>
        <taxon>Crustacea</taxon>
        <taxon>Multicrustacea</taxon>
        <taxon>Hexanauplia</taxon>
        <taxon>Copepoda</taxon>
        <taxon>Siphonostomatoida</taxon>
        <taxon>Caligidae</taxon>
        <taxon>Lepeophtheirus</taxon>
    </lineage>
</organism>
<evidence type="ECO:0000256" key="1">
    <source>
        <dbReference type="SAM" id="Phobius"/>
    </source>
</evidence>
<dbReference type="AlphaFoldDB" id="A0A0K2UJZ1"/>
<accession>A0A0K2UJZ1</accession>
<evidence type="ECO:0000313" key="2">
    <source>
        <dbReference type="EMBL" id="CDW38599.1"/>
    </source>
</evidence>
<name>A0A0K2UJZ1_LEPSM</name>
<keyword evidence="1" id="KW-1133">Transmembrane helix</keyword>
<reference evidence="2" key="1">
    <citation type="submission" date="2014-05" db="EMBL/GenBank/DDBJ databases">
        <authorList>
            <person name="Chronopoulou M."/>
        </authorList>
    </citation>
    <scope>NUCLEOTIDE SEQUENCE</scope>
    <source>
        <tissue evidence="2">Whole organism</tissue>
    </source>
</reference>
<keyword evidence="1" id="KW-0472">Membrane</keyword>
<sequence length="195" mass="21968">MHFSTFVSTIGTSIYLGVATGLFNGLQDLMVEVPKVLKLVILEGILGMFFGMTLGQLTGGGMYIPFVVFHIVRAFSYHVSVNFCRRLCTEMLPIGESLWRPTDIIKWFQDVIGEIKNRFHVITSVVKSVYLSHELAGIHKIEIILRILISNIKFHALPDGALASPRDFSGEQNSRLNNQNLRLRSPQSRFQELSS</sequence>
<feature type="transmembrane region" description="Helical" evidence="1">
    <location>
        <begin position="36"/>
        <end position="57"/>
    </location>
</feature>
<dbReference type="EMBL" id="HACA01021238">
    <property type="protein sequence ID" value="CDW38599.1"/>
    <property type="molecule type" value="Transcribed_RNA"/>
</dbReference>
<protein>
    <submittedName>
        <fullName evidence="2">Uncharacterized protein</fullName>
    </submittedName>
</protein>
<keyword evidence="1" id="KW-0812">Transmembrane</keyword>
<proteinExistence type="predicted"/>
<feature type="transmembrane region" description="Helical" evidence="1">
    <location>
        <begin position="6"/>
        <end position="24"/>
    </location>
</feature>